<dbReference type="Proteomes" id="UP001627154">
    <property type="component" value="Unassembled WGS sequence"/>
</dbReference>
<dbReference type="PANTHER" id="PTHR24193">
    <property type="entry name" value="ANKYRIN REPEAT PROTEIN"/>
    <property type="match status" value="1"/>
</dbReference>
<feature type="repeat" description="ANK" evidence="3">
    <location>
        <begin position="122"/>
        <end position="154"/>
    </location>
</feature>
<feature type="repeat" description="ANK" evidence="3">
    <location>
        <begin position="48"/>
        <end position="80"/>
    </location>
</feature>
<gene>
    <name evidence="4" type="ORF">TKK_011094</name>
</gene>
<dbReference type="SUPFAM" id="SSF48403">
    <property type="entry name" value="Ankyrin repeat"/>
    <property type="match status" value="1"/>
</dbReference>
<feature type="repeat" description="ANK" evidence="3">
    <location>
        <begin position="194"/>
        <end position="226"/>
    </location>
</feature>
<sequence length="553" mass="63794">MKIYKVDVNYTDVIGLSHFHVAIQYDCYDDVVQFLEFGHDPNCLVLLTSDSPLHLALKHEHKKIVELLLRRGANPNLANKNGLTPLHTLCSRKDSNYELMQLFFQICDDIKQPVQVDTWDKSGNTPLHVALKLKHFKVVELLLKRGANANLANEEGSTHLHNICKRYDVETLKRFLVINEKLDRPVQLDVQDKKGNTPLHLALEENDCKVAVLLLEYGANPNFTNKDGRTPLHLICYYNLARAFLKVIDDMQQTIEVDARDKKGWTPLHVALAKGSNQITELLLERGADQNMADVDGLTLLHIICRRYEDDQVARKFFEINQKLERMVQVDALDSKGRTPLQYAVTSSLPNVVDVLLEHGADLSKFVFPIENDFEEIALIQLRTFDLDRAFRTLDVVQRLEKRGYVLDRIGALTIMKLFDKLELNHEPKDPDEYLGRQKEGFLESVKTLTINPTLSLYDLIRLPGEQASKRCTIADSLSLVSSRKFEQKNKEFRQECKKYLCEMIHEKFCRRWALEFFLSLTRYQLPILCCDIIIRRLTNEDLLNMCLAAENM</sequence>
<dbReference type="AlphaFoldDB" id="A0ABD2WPN2"/>
<dbReference type="InterPro" id="IPR036770">
    <property type="entry name" value="Ankyrin_rpt-contain_sf"/>
</dbReference>
<dbReference type="PRINTS" id="PR01415">
    <property type="entry name" value="ANKYRIN"/>
</dbReference>
<dbReference type="InterPro" id="IPR002110">
    <property type="entry name" value="Ankyrin_rpt"/>
</dbReference>
<comment type="caution">
    <text evidence="4">The sequence shown here is derived from an EMBL/GenBank/DDBJ whole genome shotgun (WGS) entry which is preliminary data.</text>
</comment>
<dbReference type="EMBL" id="JBJJXI010000088">
    <property type="protein sequence ID" value="KAL3394832.1"/>
    <property type="molecule type" value="Genomic_DNA"/>
</dbReference>
<dbReference type="SMART" id="SM00248">
    <property type="entry name" value="ANK"/>
    <property type="match status" value="10"/>
</dbReference>
<keyword evidence="1" id="KW-0677">Repeat</keyword>
<dbReference type="Pfam" id="PF12796">
    <property type="entry name" value="Ank_2"/>
    <property type="match status" value="2"/>
</dbReference>
<evidence type="ECO:0000313" key="4">
    <source>
        <dbReference type="EMBL" id="KAL3394832.1"/>
    </source>
</evidence>
<dbReference type="PANTHER" id="PTHR24193:SF121">
    <property type="entry name" value="ADA2A-CONTAINING COMPLEX COMPONENT 3, ISOFORM D"/>
    <property type="match status" value="1"/>
</dbReference>
<proteinExistence type="predicted"/>
<reference evidence="4 5" key="1">
    <citation type="journal article" date="2024" name="bioRxiv">
        <title>A reference genome for Trichogramma kaykai: A tiny desert-dwelling parasitoid wasp with competing sex-ratio distorters.</title>
        <authorList>
            <person name="Culotta J."/>
            <person name="Lindsey A.R."/>
        </authorList>
    </citation>
    <scope>NUCLEOTIDE SEQUENCE [LARGE SCALE GENOMIC DNA]</scope>
    <source>
        <strain evidence="4 5">KSX58</strain>
    </source>
</reference>
<accession>A0ABD2WPN2</accession>
<dbReference type="PROSITE" id="PS50088">
    <property type="entry name" value="ANK_REPEAT"/>
    <property type="match status" value="5"/>
</dbReference>
<evidence type="ECO:0000256" key="2">
    <source>
        <dbReference type="ARBA" id="ARBA00023043"/>
    </source>
</evidence>
<dbReference type="Gene3D" id="1.25.40.20">
    <property type="entry name" value="Ankyrin repeat-containing domain"/>
    <property type="match status" value="3"/>
</dbReference>
<dbReference type="Pfam" id="PF00023">
    <property type="entry name" value="Ank"/>
    <property type="match status" value="1"/>
</dbReference>
<evidence type="ECO:0008006" key="6">
    <source>
        <dbReference type="Google" id="ProtNLM"/>
    </source>
</evidence>
<name>A0ABD2WPN2_9HYME</name>
<feature type="repeat" description="ANK" evidence="3">
    <location>
        <begin position="336"/>
        <end position="364"/>
    </location>
</feature>
<evidence type="ECO:0000313" key="5">
    <source>
        <dbReference type="Proteomes" id="UP001627154"/>
    </source>
</evidence>
<protein>
    <recommendedName>
        <fullName evidence="6">PRANC domain-containing protein</fullName>
    </recommendedName>
</protein>
<dbReference type="PROSITE" id="PS50297">
    <property type="entry name" value="ANK_REP_REGION"/>
    <property type="match status" value="5"/>
</dbReference>
<feature type="repeat" description="ANK" evidence="3">
    <location>
        <begin position="263"/>
        <end position="295"/>
    </location>
</feature>
<keyword evidence="2 3" id="KW-0040">ANK repeat</keyword>
<evidence type="ECO:0000256" key="3">
    <source>
        <dbReference type="PROSITE-ProRule" id="PRU00023"/>
    </source>
</evidence>
<organism evidence="4 5">
    <name type="scientific">Trichogramma kaykai</name>
    <dbReference type="NCBI Taxonomy" id="54128"/>
    <lineage>
        <taxon>Eukaryota</taxon>
        <taxon>Metazoa</taxon>
        <taxon>Ecdysozoa</taxon>
        <taxon>Arthropoda</taxon>
        <taxon>Hexapoda</taxon>
        <taxon>Insecta</taxon>
        <taxon>Pterygota</taxon>
        <taxon>Neoptera</taxon>
        <taxon>Endopterygota</taxon>
        <taxon>Hymenoptera</taxon>
        <taxon>Apocrita</taxon>
        <taxon>Proctotrupomorpha</taxon>
        <taxon>Chalcidoidea</taxon>
        <taxon>Trichogrammatidae</taxon>
        <taxon>Trichogramma</taxon>
    </lineage>
</organism>
<dbReference type="InterPro" id="IPR050663">
    <property type="entry name" value="Ankyrin-SOCS_Box"/>
</dbReference>
<keyword evidence="5" id="KW-1185">Reference proteome</keyword>
<evidence type="ECO:0000256" key="1">
    <source>
        <dbReference type="ARBA" id="ARBA00022737"/>
    </source>
</evidence>